<dbReference type="Pfam" id="PF02080">
    <property type="entry name" value="TrkA_C"/>
    <property type="match status" value="1"/>
</dbReference>
<evidence type="ECO:0000313" key="2">
    <source>
        <dbReference type="EMBL" id="ETJ37698.1"/>
    </source>
</evidence>
<reference evidence="2" key="1">
    <citation type="submission" date="2013-12" db="EMBL/GenBank/DDBJ databases">
        <title>A Varibaculum cambriense genome reconstructed from a premature infant gut community with otherwise low bacterial novelty that shifts toward anaerobic metabolism during the third week of life.</title>
        <authorList>
            <person name="Brown C.T."/>
            <person name="Sharon I."/>
            <person name="Thomas B.C."/>
            <person name="Castelle C.J."/>
            <person name="Morowitz M.J."/>
            <person name="Banfield J.F."/>
        </authorList>
    </citation>
    <scope>NUCLEOTIDE SEQUENCE</scope>
</reference>
<dbReference type="PANTHER" id="PTHR30445">
    <property type="entry name" value="K(+)_H(+) ANTIPORTER SUBUNIT KHTT"/>
    <property type="match status" value="1"/>
</dbReference>
<evidence type="ECO:0000259" key="1">
    <source>
        <dbReference type="PROSITE" id="PS51202"/>
    </source>
</evidence>
<dbReference type="InterPro" id="IPR006037">
    <property type="entry name" value="RCK_C"/>
</dbReference>
<dbReference type="SUPFAM" id="SSF116726">
    <property type="entry name" value="TrkA C-terminal domain-like"/>
    <property type="match status" value="2"/>
</dbReference>
<proteinExistence type="predicted"/>
<dbReference type="AlphaFoldDB" id="W1Y559"/>
<sequence>IRRNGILANPDGDAVLQMGDEIALVGYPDAHARLDPSFRNGKEVFDRDLLDMRIVTEEVVVKNHNAVGKRLAQLKLTDHGCFLNRVIRSQIEMPIDDNVVLNKGDVLQVSG</sequence>
<feature type="domain" description="RCK C-terminal" evidence="1">
    <location>
        <begin position="44"/>
        <end position="111"/>
    </location>
</feature>
<feature type="domain" description="RCK C-terminal" evidence="1">
    <location>
        <begin position="1"/>
        <end position="40"/>
    </location>
</feature>
<gene>
    <name evidence="2" type="ORF">Q604_UNBC08099G0001</name>
</gene>
<dbReference type="InterPro" id="IPR036721">
    <property type="entry name" value="RCK_C_sf"/>
</dbReference>
<dbReference type="PANTHER" id="PTHR30445:SF10">
    <property type="entry name" value="TRANSPORT PROTEIN YBJL-RELATED"/>
    <property type="match status" value="1"/>
</dbReference>
<dbReference type="GO" id="GO:0006813">
    <property type="term" value="P:potassium ion transport"/>
    <property type="evidence" value="ECO:0007669"/>
    <property type="project" value="InterPro"/>
</dbReference>
<organism evidence="2">
    <name type="scientific">human gut metagenome</name>
    <dbReference type="NCBI Taxonomy" id="408170"/>
    <lineage>
        <taxon>unclassified sequences</taxon>
        <taxon>metagenomes</taxon>
        <taxon>organismal metagenomes</taxon>
    </lineage>
</organism>
<comment type="caution">
    <text evidence="2">The sequence shown here is derived from an EMBL/GenBank/DDBJ whole genome shotgun (WGS) entry which is preliminary data.</text>
</comment>
<dbReference type="InterPro" id="IPR050144">
    <property type="entry name" value="AAE_transporter"/>
</dbReference>
<dbReference type="GO" id="GO:0008324">
    <property type="term" value="F:monoatomic cation transmembrane transporter activity"/>
    <property type="evidence" value="ECO:0007669"/>
    <property type="project" value="InterPro"/>
</dbReference>
<name>W1Y559_9ZZZZ</name>
<feature type="non-terminal residue" evidence="2">
    <location>
        <position position="111"/>
    </location>
</feature>
<feature type="non-terminal residue" evidence="2">
    <location>
        <position position="1"/>
    </location>
</feature>
<dbReference type="PROSITE" id="PS51202">
    <property type="entry name" value="RCK_C"/>
    <property type="match status" value="2"/>
</dbReference>
<dbReference type="EMBL" id="AZMM01008099">
    <property type="protein sequence ID" value="ETJ37698.1"/>
    <property type="molecule type" value="Genomic_DNA"/>
</dbReference>
<accession>W1Y559</accession>
<protein>
    <recommendedName>
        <fullName evidence="1">RCK C-terminal domain-containing protein</fullName>
    </recommendedName>
</protein>